<organism evidence="1 2">
    <name type="scientific">Halalkalibacter krulwichiae</name>
    <dbReference type="NCBI Taxonomy" id="199441"/>
    <lineage>
        <taxon>Bacteria</taxon>
        <taxon>Bacillati</taxon>
        <taxon>Bacillota</taxon>
        <taxon>Bacilli</taxon>
        <taxon>Bacillales</taxon>
        <taxon>Bacillaceae</taxon>
        <taxon>Halalkalibacter</taxon>
    </lineage>
</organism>
<evidence type="ECO:0008006" key="3">
    <source>
        <dbReference type="Google" id="ProtNLM"/>
    </source>
</evidence>
<dbReference type="RefSeq" id="WP_066158410.1">
    <property type="nucleotide sequence ID" value="NZ_CP020814.1"/>
</dbReference>
<reference evidence="1 2" key="1">
    <citation type="submission" date="2017-04" db="EMBL/GenBank/DDBJ databases">
        <title>Bacillus krulwichiae AM31D Genome sequencing and assembly.</title>
        <authorList>
            <person name="Krulwich T.A."/>
            <person name="Anastor L."/>
            <person name="Ehrlich R."/>
            <person name="Ehrlich G.D."/>
            <person name="Janto B."/>
        </authorList>
    </citation>
    <scope>NUCLEOTIDE SEQUENCE [LARGE SCALE GENOMIC DNA]</scope>
    <source>
        <strain evidence="1 2">AM31D</strain>
    </source>
</reference>
<dbReference type="KEGG" id="bkw:BkAM31D_02250"/>
<proteinExistence type="predicted"/>
<protein>
    <recommendedName>
        <fullName evidence="3">Helix-turn-helix domain containing protein</fullName>
    </recommendedName>
</protein>
<accession>A0A1X9M9B6</accession>
<sequence length="84" mass="9882">MGKINVGHQVNLGERRNIYIPLDDIDWIWDEDELEAFRHMWAAGRSIEQIAKYFKRKDIDEIVVVVLDQARKDKIKPREGGVFS</sequence>
<evidence type="ECO:0000313" key="2">
    <source>
        <dbReference type="Proteomes" id="UP000193006"/>
    </source>
</evidence>
<dbReference type="AlphaFoldDB" id="A0A1X9M9B6"/>
<evidence type="ECO:0000313" key="1">
    <source>
        <dbReference type="EMBL" id="ARK28763.1"/>
    </source>
</evidence>
<dbReference type="Proteomes" id="UP000193006">
    <property type="component" value="Chromosome"/>
</dbReference>
<gene>
    <name evidence="1" type="ORF">BkAM31D_02250</name>
</gene>
<name>A0A1X9M9B6_9BACI</name>
<dbReference type="EMBL" id="CP020814">
    <property type="protein sequence ID" value="ARK28763.1"/>
    <property type="molecule type" value="Genomic_DNA"/>
</dbReference>
<keyword evidence="2" id="KW-1185">Reference proteome</keyword>
<dbReference type="STRING" id="199441.BkAM31D_02250"/>